<evidence type="ECO:0000313" key="2">
    <source>
        <dbReference type="Proteomes" id="UP000712281"/>
    </source>
</evidence>
<gene>
    <name evidence="1" type="ORF">F2Q68_00022233</name>
</gene>
<comment type="caution">
    <text evidence="1">The sequence shown here is derived from an EMBL/GenBank/DDBJ whole genome shotgun (WGS) entry which is preliminary data.</text>
</comment>
<dbReference type="Proteomes" id="UP000712281">
    <property type="component" value="Unassembled WGS sequence"/>
</dbReference>
<evidence type="ECO:0000313" key="1">
    <source>
        <dbReference type="EMBL" id="KAF2537263.1"/>
    </source>
</evidence>
<accession>A0A8S9FUB7</accession>
<dbReference type="AlphaFoldDB" id="A0A8S9FUB7"/>
<dbReference type="EMBL" id="QGKW02002228">
    <property type="protein sequence ID" value="KAF2537263.1"/>
    <property type="molecule type" value="Genomic_DNA"/>
</dbReference>
<organism evidence="1 2">
    <name type="scientific">Brassica cretica</name>
    <name type="common">Mustard</name>
    <dbReference type="NCBI Taxonomy" id="69181"/>
    <lineage>
        <taxon>Eukaryota</taxon>
        <taxon>Viridiplantae</taxon>
        <taxon>Streptophyta</taxon>
        <taxon>Embryophyta</taxon>
        <taxon>Tracheophyta</taxon>
        <taxon>Spermatophyta</taxon>
        <taxon>Magnoliopsida</taxon>
        <taxon>eudicotyledons</taxon>
        <taxon>Gunneridae</taxon>
        <taxon>Pentapetalae</taxon>
        <taxon>rosids</taxon>
        <taxon>malvids</taxon>
        <taxon>Brassicales</taxon>
        <taxon>Brassicaceae</taxon>
        <taxon>Brassiceae</taxon>
        <taxon>Brassica</taxon>
    </lineage>
</organism>
<protein>
    <submittedName>
        <fullName evidence="1">Uncharacterized protein</fullName>
    </submittedName>
</protein>
<name>A0A8S9FUB7_BRACR</name>
<sequence>MEKMIVMLGEMEKMIVMLAGTLITTNATYCVRLKRNMFLPASKVESLQADLSASSSREVILRSQIGDQQNSLLFWGRLKVTGSEGHMKNLNVERESERDERKKLVMK</sequence>
<reference evidence="1" key="1">
    <citation type="submission" date="2019-12" db="EMBL/GenBank/DDBJ databases">
        <title>Genome sequencing and annotation of Brassica cretica.</title>
        <authorList>
            <person name="Studholme D.J."/>
            <person name="Sarris P.F."/>
        </authorList>
    </citation>
    <scope>NUCLEOTIDE SEQUENCE</scope>
    <source>
        <strain evidence="1">PFS-001/15</strain>
        <tissue evidence="1">Leaf</tissue>
    </source>
</reference>
<proteinExistence type="predicted"/>